<dbReference type="EMBL" id="NIVC01001598">
    <property type="protein sequence ID" value="PAA66015.1"/>
    <property type="molecule type" value="Genomic_DNA"/>
</dbReference>
<feature type="region of interest" description="Disordered" evidence="1">
    <location>
        <begin position="18"/>
        <end position="140"/>
    </location>
</feature>
<feature type="region of interest" description="Disordered" evidence="1">
    <location>
        <begin position="539"/>
        <end position="576"/>
    </location>
</feature>
<feature type="compositionally biased region" description="Polar residues" evidence="1">
    <location>
        <begin position="1211"/>
        <end position="1228"/>
    </location>
</feature>
<feature type="region of interest" description="Disordered" evidence="1">
    <location>
        <begin position="1292"/>
        <end position="1406"/>
    </location>
</feature>
<dbReference type="GO" id="GO:0045216">
    <property type="term" value="P:cell-cell junction organization"/>
    <property type="evidence" value="ECO:0007669"/>
    <property type="project" value="InterPro"/>
</dbReference>
<sequence length="1762" mass="191872">MQKWVHYNSTDLTVNSQEFRHSDSLQPAMQLRRQPTDFADALDSSGGEDGRPDLTWPRAASQTQPHWLMKPKTERQEEQLDVRAQSLEALSPDESPPPSPCWSRGSSGDSSNSTWYLDDDSASMQDAVSPATEEEGEEVDSEFLFVPQGNDSNQQELKSIQEILREGGSSSLYFSSSLPSNGRCLYPILEESSDEISDATATDDEVDNDAVFKPDTESTIADLGGFQLPHQIQASEKAVSEDETNNKDQPSDPRSSSSTANSSSDSTSTSTSTYSSESSEASVDLEQQAPTQQKPVEPEKPQQLRTEEDMRRWSLRLQPQQLDAIAEAESTSSSSSSASDTDEAPDVDGSPSCQDEAMKGTVALKNNRDASVASASVSAQVRVIASSKAEVRDTNDQPTGDEASAVTEATGATVNMAVARAAARAASIATSTVMRNGGGVSRYRILISTQCDVEPQPQLPLARGDINDGWCQAIENSQGEGHSSNQSAYGEHILKLLPVLVQNSLTAPNPQTHTVVTEEQLLVTSSAVDIPKPEMSVESAYIESSGDEESASETDTTESENFQTSESDSGAVQPTKIRAQTTTYRSVLQQQLSEAESASNLNHFSSSNQLQSDQERMRRAKDVFLSGRDSLWEQLLDRGTYQASLSTCTRQEPVERPKSRRNSDGNQGYDVSTFAHSLKEILDDNLVRNSQQQKRRLQGCRSTDLDKLDDLDCEQASHPHTIVSLLEAQPGQFNSVSLFDLSRSAMDNIGLVSSFSPSLMETNIDTGEETYHRVVKETDVDTLLQPTMIQSPGAIKRRSRSLLNLTGIVDSQDRESAAEAGVGNAIRRSNSRRKSQKKKKERKSFIERLEERATTDTEKEICRSLSRLRIPPWMDKVPLNGCSSATPETSSRYSRQKDGTSHASMSTNDLAITAALKPIQTSVETEPTETIIDSPVEVEESYLRPIILPTSVSLPCLLAVRPEQLNKDLTPGSQNQPVISKPETKGIAKTRSELFRKSQEVRRQRLVEIQSRMHRPSLEPVTLTPKDFVPKVSDTYPRTEARSQQEQQSSARANALAIAAASIAASTQGASLSSGTRAPPPLPPRMKLEPGATARDSASIVRTSTGDSCDKTPHQPLGNLFESPPPPPSRLSGRAEAIAIASAAIAATTTTHTNETNHFPPAQPPPPPRNPVAQRMSDRDRALAVASAAIKSMVGQPSSEAGDVPLPPPRQTSAQILSPNWQENNSTVFEGASRSRMKQSDYGKAEVLNGTPHTSRDRQQAKSSSPQVQLNRQAQKQDDLQHALAVQGCNQASPNMHVQSEPVSSRTDQVNELPHSVPPQMGNRNEKLPSMIEQNGNDGSQAEFNGPVNNFDSNSSNSSHSFYFEAQNSPSAKSSPIQELRINSPVPSDSSRVSHPSGSDRAVEESTVVQTSVVYRRIVRQTVEFSRDKSEHENVNSGSAEAAPNALAGVIYCQTEPDIGNEEEQREILALVDSQLEQFGESLAELEKGGFNRVGKYGEMISALVAARDDSALINGASLSSLFGDNSVSPGAACRRLLVDWLLRRPETHRRLARLAQASHRCLGRGCVLLLFNVGSDSRVSHLQKPPIYTPVEELLESASIGESVDLREACAAYNPEDEFVVSLAIGAARLCARLAAEPQRAQTSQPPPRERRQMFVASLRRSLRDRGVSLRHHYPELHDLLDAYADTGEAFAPVTIRPVDAVSGQSFACSIAVPSAEDGDWWASEHLLGDHPQVSACPQFDSRSDVKTENCGNKKVISTEL</sequence>
<gene>
    <name evidence="3" type="ORF">BOX15_Mlig026199g1</name>
</gene>
<feature type="compositionally biased region" description="Polar residues" evidence="1">
    <location>
        <begin position="1332"/>
        <end position="1343"/>
    </location>
</feature>
<dbReference type="OrthoDB" id="6431454at2759"/>
<dbReference type="STRING" id="282301.A0A267EWY3"/>
<reference evidence="3 4" key="1">
    <citation type="submission" date="2017-06" db="EMBL/GenBank/DDBJ databases">
        <title>A platform for efficient transgenesis in Macrostomum lignano, a flatworm model organism for stem cell research.</title>
        <authorList>
            <person name="Berezikov E."/>
        </authorList>
    </citation>
    <scope>NUCLEOTIDE SEQUENCE [LARGE SCALE GENOMIC DNA]</scope>
    <source>
        <strain evidence="3">DV1</strain>
        <tissue evidence="3">Whole organism</tissue>
    </source>
</reference>
<feature type="compositionally biased region" description="Polar residues" evidence="1">
    <location>
        <begin position="1385"/>
        <end position="1397"/>
    </location>
</feature>
<feature type="domain" description="Apical junction molecule ajm1 alpha/beta" evidence="2">
    <location>
        <begin position="1534"/>
        <end position="1628"/>
    </location>
</feature>
<feature type="compositionally biased region" description="Polar residues" evidence="1">
    <location>
        <begin position="881"/>
        <end position="893"/>
    </location>
</feature>
<feature type="region of interest" description="Disordered" evidence="1">
    <location>
        <begin position="813"/>
        <end position="844"/>
    </location>
</feature>
<feature type="compositionally biased region" description="Basic and acidic residues" evidence="1">
    <location>
        <begin position="238"/>
        <end position="251"/>
    </location>
</feature>
<feature type="compositionally biased region" description="Polar residues" evidence="1">
    <location>
        <begin position="561"/>
        <end position="576"/>
    </location>
</feature>
<evidence type="ECO:0000313" key="3">
    <source>
        <dbReference type="EMBL" id="PAA66015.1"/>
    </source>
</evidence>
<feature type="compositionally biased region" description="Polar residues" evidence="1">
    <location>
        <begin position="1261"/>
        <end position="1274"/>
    </location>
</feature>
<feature type="compositionally biased region" description="Basic and acidic residues" evidence="1">
    <location>
        <begin position="652"/>
        <end position="663"/>
    </location>
</feature>
<evidence type="ECO:0000313" key="4">
    <source>
        <dbReference type="Proteomes" id="UP000215902"/>
    </source>
</evidence>
<name>A0A267EWY3_9PLAT</name>
<feature type="region of interest" description="Disordered" evidence="1">
    <location>
        <begin position="214"/>
        <end position="355"/>
    </location>
</feature>
<dbReference type="Proteomes" id="UP000215902">
    <property type="component" value="Unassembled WGS sequence"/>
</dbReference>
<comment type="caution">
    <text evidence="3">The sequence shown here is derived from an EMBL/GenBank/DDBJ whole genome shotgun (WGS) entry which is preliminary data.</text>
</comment>
<feature type="region of interest" description="Disordered" evidence="1">
    <location>
        <begin position="596"/>
        <end position="615"/>
    </location>
</feature>
<evidence type="ECO:0000259" key="2">
    <source>
        <dbReference type="Pfam" id="PF26649"/>
    </source>
</evidence>
<dbReference type="PANTHER" id="PTHR21517:SF3">
    <property type="entry name" value="APICAL JUNCTION COMPONENT 1 HOMOLOG"/>
    <property type="match status" value="1"/>
</dbReference>
<dbReference type="Pfam" id="PF26649">
    <property type="entry name" value="Ajm-1"/>
    <property type="match status" value="1"/>
</dbReference>
<feature type="compositionally biased region" description="Low complexity" evidence="1">
    <location>
        <begin position="327"/>
        <end position="339"/>
    </location>
</feature>
<feature type="compositionally biased region" description="Low complexity" evidence="1">
    <location>
        <begin position="101"/>
        <end position="113"/>
    </location>
</feature>
<feature type="region of interest" description="Disordered" evidence="1">
    <location>
        <begin position="879"/>
        <end position="905"/>
    </location>
</feature>
<feature type="compositionally biased region" description="Basic residues" evidence="1">
    <location>
        <begin position="829"/>
        <end position="842"/>
    </location>
</feature>
<feature type="compositionally biased region" description="Acidic residues" evidence="1">
    <location>
        <begin position="545"/>
        <end position="558"/>
    </location>
</feature>
<dbReference type="GO" id="GO:0043296">
    <property type="term" value="C:apical junction complex"/>
    <property type="evidence" value="ECO:0007669"/>
    <property type="project" value="TreeGrafter"/>
</dbReference>
<feature type="compositionally biased region" description="Low complexity" evidence="1">
    <location>
        <begin position="1349"/>
        <end position="1361"/>
    </location>
</feature>
<dbReference type="GO" id="GO:0005886">
    <property type="term" value="C:plasma membrane"/>
    <property type="evidence" value="ECO:0007669"/>
    <property type="project" value="TreeGrafter"/>
</dbReference>
<organism evidence="3 4">
    <name type="scientific">Macrostomum lignano</name>
    <dbReference type="NCBI Taxonomy" id="282301"/>
    <lineage>
        <taxon>Eukaryota</taxon>
        <taxon>Metazoa</taxon>
        <taxon>Spiralia</taxon>
        <taxon>Lophotrochozoa</taxon>
        <taxon>Platyhelminthes</taxon>
        <taxon>Rhabditophora</taxon>
        <taxon>Macrostomorpha</taxon>
        <taxon>Macrostomida</taxon>
        <taxon>Macrostomidae</taxon>
        <taxon>Macrostomum</taxon>
    </lineage>
</organism>
<dbReference type="InterPro" id="IPR058586">
    <property type="entry name" value="Ajm-1"/>
</dbReference>
<feature type="compositionally biased region" description="Polar residues" evidence="1">
    <location>
        <begin position="1366"/>
        <end position="1377"/>
    </location>
</feature>
<protein>
    <recommendedName>
        <fullName evidence="2">Apical junction molecule ajm1 alpha/beta domain-containing protein</fullName>
    </recommendedName>
</protein>
<feature type="region of interest" description="Disordered" evidence="1">
    <location>
        <begin position="1020"/>
        <end position="1052"/>
    </location>
</feature>
<proteinExistence type="predicted"/>
<feature type="compositionally biased region" description="Pro residues" evidence="1">
    <location>
        <begin position="1161"/>
        <end position="1170"/>
    </location>
</feature>
<feature type="compositionally biased region" description="Basic and acidic residues" evidence="1">
    <location>
        <begin position="296"/>
        <end position="312"/>
    </location>
</feature>
<accession>A0A267EWY3</accession>
<feature type="compositionally biased region" description="Polar residues" evidence="1">
    <location>
        <begin position="596"/>
        <end position="612"/>
    </location>
</feature>
<feature type="compositionally biased region" description="Low complexity" evidence="1">
    <location>
        <begin position="255"/>
        <end position="282"/>
    </location>
</feature>
<feature type="compositionally biased region" description="Basic and acidic residues" evidence="1">
    <location>
        <begin position="71"/>
        <end position="81"/>
    </location>
</feature>
<feature type="region of interest" description="Disordered" evidence="1">
    <location>
        <begin position="1152"/>
        <end position="1280"/>
    </location>
</feature>
<feature type="compositionally biased region" description="Polar residues" evidence="1">
    <location>
        <begin position="1292"/>
        <end position="1310"/>
    </location>
</feature>
<dbReference type="PANTHER" id="PTHR21517">
    <property type="entry name" value="APICAL JUNCTION COMPONENT 1 HOMOLOG"/>
    <property type="match status" value="1"/>
</dbReference>
<dbReference type="InterPro" id="IPR038825">
    <property type="entry name" value="Apical_junction"/>
</dbReference>
<evidence type="ECO:0000256" key="1">
    <source>
        <dbReference type="SAM" id="MobiDB-lite"/>
    </source>
</evidence>
<feature type="region of interest" description="Disordered" evidence="1">
    <location>
        <begin position="644"/>
        <end position="670"/>
    </location>
</feature>
<keyword evidence="4" id="KW-1185">Reference proteome</keyword>